<evidence type="ECO:0000313" key="2">
    <source>
        <dbReference type="EMBL" id="KAF6753835.1"/>
    </source>
</evidence>
<gene>
    <name evidence="2" type="ORF">DFP72DRAFT_1170624</name>
</gene>
<name>A0A8H6HVV2_9AGAR</name>
<dbReference type="EMBL" id="JACGCI010000037">
    <property type="protein sequence ID" value="KAF6753835.1"/>
    <property type="molecule type" value="Genomic_DNA"/>
</dbReference>
<sequence>MSTKLKLSPELGFVHQPAQASLLNIAAFWYRQAKEKGEGEIFMCYLLGKFFTSFPDEHLPGIKGRIAHVEASVRAHMEWAYPGTSRVRPKLPWEVLFALPRWQFEVMGRKLRRLLKEVRRDDNRRYPGKSVLLVDLILVEDEVSVEVVCQDPEDVGGEWVVDNGSDLEPGEGEASDSVPDGEGCDDRGDDGDSDCDCSHSVMEDSEQDEGTVSSSEGEANGGDDSNNDSNNDSDDDSNNDSDVNANDGDTTYVEYYDYYRNAAVIDGNFQLRPRVREPVETDDSVLDSDMPFEDL</sequence>
<evidence type="ECO:0000256" key="1">
    <source>
        <dbReference type="SAM" id="MobiDB-lite"/>
    </source>
</evidence>
<feature type="compositionally biased region" description="Low complexity" evidence="1">
    <location>
        <begin position="240"/>
        <end position="249"/>
    </location>
</feature>
<keyword evidence="3" id="KW-1185">Reference proteome</keyword>
<organism evidence="2 3">
    <name type="scientific">Ephemerocybe angulata</name>
    <dbReference type="NCBI Taxonomy" id="980116"/>
    <lineage>
        <taxon>Eukaryota</taxon>
        <taxon>Fungi</taxon>
        <taxon>Dikarya</taxon>
        <taxon>Basidiomycota</taxon>
        <taxon>Agaricomycotina</taxon>
        <taxon>Agaricomycetes</taxon>
        <taxon>Agaricomycetidae</taxon>
        <taxon>Agaricales</taxon>
        <taxon>Agaricineae</taxon>
        <taxon>Psathyrellaceae</taxon>
        <taxon>Ephemerocybe</taxon>
    </lineage>
</organism>
<dbReference type="AlphaFoldDB" id="A0A8H6HVV2"/>
<reference evidence="2 3" key="1">
    <citation type="submission" date="2020-07" db="EMBL/GenBank/DDBJ databases">
        <title>Comparative genomics of pyrophilous fungi reveals a link between fire events and developmental genes.</title>
        <authorList>
            <consortium name="DOE Joint Genome Institute"/>
            <person name="Steindorff A.S."/>
            <person name="Carver A."/>
            <person name="Calhoun S."/>
            <person name="Stillman K."/>
            <person name="Liu H."/>
            <person name="Lipzen A."/>
            <person name="Pangilinan J."/>
            <person name="Labutti K."/>
            <person name="Bruns T.D."/>
            <person name="Grigoriev I.V."/>
        </authorList>
    </citation>
    <scope>NUCLEOTIDE SEQUENCE [LARGE SCALE GENOMIC DNA]</scope>
    <source>
        <strain evidence="2 3">CBS 144469</strain>
    </source>
</reference>
<evidence type="ECO:0000313" key="3">
    <source>
        <dbReference type="Proteomes" id="UP000521943"/>
    </source>
</evidence>
<dbReference type="Proteomes" id="UP000521943">
    <property type="component" value="Unassembled WGS sequence"/>
</dbReference>
<feature type="region of interest" description="Disordered" evidence="1">
    <location>
        <begin position="154"/>
        <end position="250"/>
    </location>
</feature>
<protein>
    <submittedName>
        <fullName evidence="2">Uncharacterized protein</fullName>
    </submittedName>
</protein>
<proteinExistence type="predicted"/>
<accession>A0A8H6HVV2</accession>
<comment type="caution">
    <text evidence="2">The sequence shown here is derived from an EMBL/GenBank/DDBJ whole genome shotgun (WGS) entry which is preliminary data.</text>
</comment>